<reference evidence="1 2" key="1">
    <citation type="submission" date="2022-07" db="EMBL/GenBank/DDBJ databases">
        <title>Genome Analysis of Selected Gammaproteobacteria from Nigerian Food snails.</title>
        <authorList>
            <person name="Okafor A.C."/>
        </authorList>
    </citation>
    <scope>NUCLEOTIDE SEQUENCE [LARGE SCALE GENOMIC DNA]</scope>
    <source>
        <strain evidence="1 2">Awg 2</strain>
    </source>
</reference>
<protein>
    <submittedName>
        <fullName evidence="1">DUF3299 domain-containing protein</fullName>
    </submittedName>
</protein>
<gene>
    <name evidence="1" type="ORF">NNO07_04330</name>
</gene>
<accession>A0ABT4Y0C0</accession>
<proteinExistence type="predicted"/>
<keyword evidence="2" id="KW-1185">Reference proteome</keyword>
<name>A0ABT4Y0C0_METRE</name>
<evidence type="ECO:0000313" key="1">
    <source>
        <dbReference type="EMBL" id="MDA8482285.1"/>
    </source>
</evidence>
<comment type="caution">
    <text evidence="1">The sequence shown here is derived from an EMBL/GenBank/DDBJ whole genome shotgun (WGS) entry which is preliminary data.</text>
</comment>
<dbReference type="EMBL" id="JANEWF010000002">
    <property type="protein sequence ID" value="MDA8482285.1"/>
    <property type="molecule type" value="Genomic_DNA"/>
</dbReference>
<organism evidence="1 2">
    <name type="scientific">Metapseudomonas resinovorans</name>
    <name type="common">Pseudomonas resinovorans</name>
    <dbReference type="NCBI Taxonomy" id="53412"/>
    <lineage>
        <taxon>Bacteria</taxon>
        <taxon>Pseudomonadati</taxon>
        <taxon>Pseudomonadota</taxon>
        <taxon>Gammaproteobacteria</taxon>
        <taxon>Pseudomonadales</taxon>
        <taxon>Pseudomonadaceae</taxon>
        <taxon>Metapseudomonas</taxon>
    </lineage>
</organism>
<sequence length="38" mass="4167">MTRILLALLLTFSSLLWAGEARELTWAEMIPEGAPPPA</sequence>
<feature type="non-terminal residue" evidence="1">
    <location>
        <position position="38"/>
    </location>
</feature>
<dbReference type="Proteomes" id="UP001211689">
    <property type="component" value="Unassembled WGS sequence"/>
</dbReference>
<evidence type="ECO:0000313" key="2">
    <source>
        <dbReference type="Proteomes" id="UP001211689"/>
    </source>
</evidence>